<feature type="modified residue" description="4-aspartylphosphate" evidence="2">
    <location>
        <position position="66"/>
    </location>
</feature>
<evidence type="ECO:0000313" key="5">
    <source>
        <dbReference type="EMBL" id="EPZ15620.1"/>
    </source>
</evidence>
<dbReference type="Proteomes" id="UP000015455">
    <property type="component" value="Unassembled WGS sequence"/>
</dbReference>
<dbReference type="OrthoDB" id="236568at2"/>
<evidence type="ECO:0000256" key="2">
    <source>
        <dbReference type="PROSITE-ProRule" id="PRU00169"/>
    </source>
</evidence>
<dbReference type="SMART" id="SM00448">
    <property type="entry name" value="REC"/>
    <property type="match status" value="1"/>
</dbReference>
<protein>
    <recommendedName>
        <fullName evidence="7">Transcriptional regulator</fullName>
    </recommendedName>
</protein>
<dbReference type="GO" id="GO:0000976">
    <property type="term" value="F:transcription cis-regulatory region binding"/>
    <property type="evidence" value="ECO:0007669"/>
    <property type="project" value="TreeGrafter"/>
</dbReference>
<gene>
    <name evidence="5" type="ORF">M622_15160</name>
</gene>
<dbReference type="Pfam" id="PF00072">
    <property type="entry name" value="Response_reg"/>
    <property type="match status" value="1"/>
</dbReference>
<accession>S9ZEF1</accession>
<dbReference type="AlphaFoldDB" id="S9ZEF1"/>
<dbReference type="eggNOG" id="COG3279">
    <property type="taxonomic scope" value="Bacteria"/>
</dbReference>
<organism evidence="5 6">
    <name type="scientific">Thauera terpenica 58Eu</name>
    <dbReference type="NCBI Taxonomy" id="1348657"/>
    <lineage>
        <taxon>Bacteria</taxon>
        <taxon>Pseudomonadati</taxon>
        <taxon>Pseudomonadota</taxon>
        <taxon>Betaproteobacteria</taxon>
        <taxon>Rhodocyclales</taxon>
        <taxon>Zoogloeaceae</taxon>
        <taxon>Thauera</taxon>
    </lineage>
</organism>
<dbReference type="Gene3D" id="3.40.50.2300">
    <property type="match status" value="1"/>
</dbReference>
<dbReference type="PANTHER" id="PTHR48111">
    <property type="entry name" value="REGULATOR OF RPOS"/>
    <property type="match status" value="1"/>
</dbReference>
<evidence type="ECO:0000259" key="4">
    <source>
        <dbReference type="PROSITE" id="PS50930"/>
    </source>
</evidence>
<keyword evidence="1" id="KW-0238">DNA-binding</keyword>
<dbReference type="Gene3D" id="2.40.50.1020">
    <property type="entry name" value="LytTr DNA-binding domain"/>
    <property type="match status" value="1"/>
</dbReference>
<dbReference type="GO" id="GO:0005829">
    <property type="term" value="C:cytosol"/>
    <property type="evidence" value="ECO:0007669"/>
    <property type="project" value="TreeGrafter"/>
</dbReference>
<keyword evidence="6" id="KW-1185">Reference proteome</keyword>
<dbReference type="PROSITE" id="PS50110">
    <property type="entry name" value="RESPONSE_REGULATORY"/>
    <property type="match status" value="1"/>
</dbReference>
<sequence>MNIPAQLPGALRVLIVDDEAPARARLRDLLGDIAATCPSVVVGMAANGIEALRLLETACADVVLADIRMPAMDGVELARHLARLPAPVPVIFVTAYDQYAVEAFELAAIDYLLKPVRAERLAMALAKLGSAQALSDQGLAALAPGERRHFSISERGRILLLAIEEVLYLKAELKYVTARTLARDYVLDESLVQLEQEFPQRLLRLHRNCLVARAAVQGVERVGEPEAEGHWEVLLKGVDERLPVSRRQWPAVRQALRL</sequence>
<dbReference type="InterPro" id="IPR039420">
    <property type="entry name" value="WalR-like"/>
</dbReference>
<dbReference type="SUPFAM" id="SSF52172">
    <property type="entry name" value="CheY-like"/>
    <property type="match status" value="1"/>
</dbReference>
<dbReference type="GO" id="GO:0032993">
    <property type="term" value="C:protein-DNA complex"/>
    <property type="evidence" value="ECO:0007669"/>
    <property type="project" value="TreeGrafter"/>
</dbReference>
<dbReference type="STRING" id="1348657.M622_15160"/>
<dbReference type="RefSeq" id="WP_021249329.1">
    <property type="nucleotide sequence ID" value="NZ_ATJV01000053.1"/>
</dbReference>
<dbReference type="SMART" id="SM00850">
    <property type="entry name" value="LytTR"/>
    <property type="match status" value="1"/>
</dbReference>
<dbReference type="GO" id="GO:0006355">
    <property type="term" value="P:regulation of DNA-templated transcription"/>
    <property type="evidence" value="ECO:0007669"/>
    <property type="project" value="TreeGrafter"/>
</dbReference>
<dbReference type="EMBL" id="ATJV01000053">
    <property type="protein sequence ID" value="EPZ15620.1"/>
    <property type="molecule type" value="Genomic_DNA"/>
</dbReference>
<dbReference type="Pfam" id="PF04397">
    <property type="entry name" value="LytTR"/>
    <property type="match status" value="1"/>
</dbReference>
<dbReference type="GO" id="GO:0000156">
    <property type="term" value="F:phosphorelay response regulator activity"/>
    <property type="evidence" value="ECO:0007669"/>
    <property type="project" value="TreeGrafter"/>
</dbReference>
<evidence type="ECO:0000313" key="6">
    <source>
        <dbReference type="Proteomes" id="UP000015455"/>
    </source>
</evidence>
<dbReference type="InterPro" id="IPR001789">
    <property type="entry name" value="Sig_transdc_resp-reg_receiver"/>
</dbReference>
<reference evidence="5 6" key="1">
    <citation type="submission" date="2013-06" db="EMBL/GenBank/DDBJ databases">
        <title>Draft genome sequence of Thauera terpenica.</title>
        <authorList>
            <person name="Liu B."/>
            <person name="Frostegard A.H."/>
            <person name="Shapleigh J.P."/>
        </authorList>
    </citation>
    <scope>NUCLEOTIDE SEQUENCE [LARGE SCALE GENOMIC DNA]</scope>
    <source>
        <strain evidence="5 6">58Eu</strain>
    </source>
</reference>
<feature type="domain" description="HTH LytTR-type" evidence="4">
    <location>
        <begin position="150"/>
        <end position="258"/>
    </location>
</feature>
<evidence type="ECO:0008006" key="7">
    <source>
        <dbReference type="Google" id="ProtNLM"/>
    </source>
</evidence>
<dbReference type="InterPro" id="IPR007492">
    <property type="entry name" value="LytTR_DNA-bd_dom"/>
</dbReference>
<feature type="domain" description="Response regulatory" evidence="3">
    <location>
        <begin position="12"/>
        <end position="129"/>
    </location>
</feature>
<keyword evidence="2" id="KW-0597">Phosphoprotein</keyword>
<name>S9ZEF1_9RHOO</name>
<evidence type="ECO:0000259" key="3">
    <source>
        <dbReference type="PROSITE" id="PS50110"/>
    </source>
</evidence>
<proteinExistence type="predicted"/>
<evidence type="ECO:0000256" key="1">
    <source>
        <dbReference type="ARBA" id="ARBA00023125"/>
    </source>
</evidence>
<dbReference type="PANTHER" id="PTHR48111:SF3">
    <property type="entry name" value="TRANSCRIPTIONAL REGULATORY PROTEIN BTSR"/>
    <property type="match status" value="1"/>
</dbReference>
<dbReference type="PROSITE" id="PS50930">
    <property type="entry name" value="HTH_LYTTR"/>
    <property type="match status" value="1"/>
</dbReference>
<dbReference type="InterPro" id="IPR011006">
    <property type="entry name" value="CheY-like_superfamily"/>
</dbReference>
<dbReference type="PATRIC" id="fig|1348657.5.peg.1906"/>
<comment type="caution">
    <text evidence="5">The sequence shown here is derived from an EMBL/GenBank/DDBJ whole genome shotgun (WGS) entry which is preliminary data.</text>
</comment>